<comment type="caution">
    <text evidence="2">The sequence shown here is derived from an EMBL/GenBank/DDBJ whole genome shotgun (WGS) entry which is preliminary data.</text>
</comment>
<dbReference type="InterPro" id="IPR036047">
    <property type="entry name" value="F-box-like_dom_sf"/>
</dbReference>
<evidence type="ECO:0000313" key="2">
    <source>
        <dbReference type="EMBL" id="CAA7023634.1"/>
    </source>
</evidence>
<keyword evidence="3" id="KW-1185">Reference proteome</keyword>
<dbReference type="InterPro" id="IPR044809">
    <property type="entry name" value="AUF1-like"/>
</dbReference>
<dbReference type="EMBL" id="CACVBM020000799">
    <property type="protein sequence ID" value="CAA7023634.1"/>
    <property type="molecule type" value="Genomic_DNA"/>
</dbReference>
<dbReference type="InterPro" id="IPR001810">
    <property type="entry name" value="F-box_dom"/>
</dbReference>
<dbReference type="PANTHER" id="PTHR31215">
    <property type="entry name" value="OS05G0510400 PROTEIN-RELATED"/>
    <property type="match status" value="1"/>
</dbReference>
<sequence>MAVILSSDPLSRIHPEPQTLEIDHFDYLPDSVLLLVFNKIGDVKALGRCCVVSKRFHFLVRVDCIISPRTNPPPSLPISLDLPPPVPSPPYSVSLQTLGQFLGTKRSSGSSGSSSSSSSSNKAASLTKASALFAHFVMDQDPVLVSRSTVFEGRCFQNLERCGGMARYRHLLSGFCLRLWLLTSRIGFILLFSQVEGLSIAAATYLAWILNPGKEFKCLLGWRFS</sequence>
<evidence type="ECO:0000259" key="1">
    <source>
        <dbReference type="Pfam" id="PF12937"/>
    </source>
</evidence>
<accession>A0A6D2I9U9</accession>
<dbReference type="OrthoDB" id="1113608at2759"/>
<dbReference type="Pfam" id="PF12937">
    <property type="entry name" value="F-box-like"/>
    <property type="match status" value="1"/>
</dbReference>
<organism evidence="2 3">
    <name type="scientific">Microthlaspi erraticum</name>
    <dbReference type="NCBI Taxonomy" id="1685480"/>
    <lineage>
        <taxon>Eukaryota</taxon>
        <taxon>Viridiplantae</taxon>
        <taxon>Streptophyta</taxon>
        <taxon>Embryophyta</taxon>
        <taxon>Tracheophyta</taxon>
        <taxon>Spermatophyta</taxon>
        <taxon>Magnoliopsida</taxon>
        <taxon>eudicotyledons</taxon>
        <taxon>Gunneridae</taxon>
        <taxon>Pentapetalae</taxon>
        <taxon>rosids</taxon>
        <taxon>malvids</taxon>
        <taxon>Brassicales</taxon>
        <taxon>Brassicaceae</taxon>
        <taxon>Coluteocarpeae</taxon>
        <taxon>Microthlaspi</taxon>
    </lineage>
</organism>
<evidence type="ECO:0000313" key="3">
    <source>
        <dbReference type="Proteomes" id="UP000467841"/>
    </source>
</evidence>
<proteinExistence type="predicted"/>
<dbReference type="SUPFAM" id="SSF81383">
    <property type="entry name" value="F-box domain"/>
    <property type="match status" value="1"/>
</dbReference>
<dbReference type="AlphaFoldDB" id="A0A6D2I9U9"/>
<dbReference type="Proteomes" id="UP000467841">
    <property type="component" value="Unassembled WGS sequence"/>
</dbReference>
<reference evidence="2" key="1">
    <citation type="submission" date="2020-01" db="EMBL/GenBank/DDBJ databases">
        <authorList>
            <person name="Mishra B."/>
        </authorList>
    </citation>
    <scope>NUCLEOTIDE SEQUENCE [LARGE SCALE GENOMIC DNA]</scope>
</reference>
<protein>
    <recommendedName>
        <fullName evidence="1">F-box domain-containing protein</fullName>
    </recommendedName>
</protein>
<gene>
    <name evidence="2" type="ORF">MERR_LOCUS10869</name>
</gene>
<feature type="domain" description="F-box" evidence="1">
    <location>
        <begin position="25"/>
        <end position="62"/>
    </location>
</feature>
<name>A0A6D2I9U9_9BRAS</name>